<name>A0A543FX38_9PSEU</name>
<comment type="caution">
    <text evidence="1">The sequence shown here is derived from an EMBL/GenBank/DDBJ whole genome shotgun (WGS) entry which is preliminary data.</text>
</comment>
<dbReference type="OrthoDB" id="3574392at2"/>
<proteinExistence type="predicted"/>
<accession>A0A543FX38</accession>
<protein>
    <submittedName>
        <fullName evidence="1">Uncharacterized protein</fullName>
    </submittedName>
</protein>
<organism evidence="1 2">
    <name type="scientific">Pseudonocardia cypriaca</name>
    <dbReference type="NCBI Taxonomy" id="882449"/>
    <lineage>
        <taxon>Bacteria</taxon>
        <taxon>Bacillati</taxon>
        <taxon>Actinomycetota</taxon>
        <taxon>Actinomycetes</taxon>
        <taxon>Pseudonocardiales</taxon>
        <taxon>Pseudonocardiaceae</taxon>
        <taxon>Pseudonocardia</taxon>
    </lineage>
</organism>
<reference evidence="1 2" key="1">
    <citation type="submission" date="2019-06" db="EMBL/GenBank/DDBJ databases">
        <title>Sequencing the genomes of 1000 actinobacteria strains.</title>
        <authorList>
            <person name="Klenk H.-P."/>
        </authorList>
    </citation>
    <scope>NUCLEOTIDE SEQUENCE [LARGE SCALE GENOMIC DNA]</scope>
    <source>
        <strain evidence="1 2">DSM 45511</strain>
    </source>
</reference>
<evidence type="ECO:0000313" key="1">
    <source>
        <dbReference type="EMBL" id="TQM38407.1"/>
    </source>
</evidence>
<dbReference type="Proteomes" id="UP000319818">
    <property type="component" value="Unassembled WGS sequence"/>
</dbReference>
<gene>
    <name evidence="1" type="ORF">FB388_5640</name>
</gene>
<dbReference type="AlphaFoldDB" id="A0A543FX38"/>
<sequence length="146" mass="16269">MRMAIQERPERVLADLLALLAIADQAILLQERAEAVLQACASPGESAQFVAREGTRVASEYQRLWTWSMDFAPTAGDGSLERRLSDIVLLHFQMLHVAVRLAFPRQATPGAFRSVRAVENLAPWVAELRSVRDQLNMWIMALTPAG</sequence>
<dbReference type="EMBL" id="VFPH01000002">
    <property type="protein sequence ID" value="TQM38407.1"/>
    <property type="molecule type" value="Genomic_DNA"/>
</dbReference>
<keyword evidence="2" id="KW-1185">Reference proteome</keyword>
<evidence type="ECO:0000313" key="2">
    <source>
        <dbReference type="Proteomes" id="UP000319818"/>
    </source>
</evidence>
<dbReference type="RefSeq" id="WP_142105079.1">
    <property type="nucleotide sequence ID" value="NZ_VFPH01000002.1"/>
</dbReference>